<reference evidence="5" key="1">
    <citation type="submission" date="2016-10" db="EMBL/GenBank/DDBJ databases">
        <authorList>
            <person name="Varghese N."/>
            <person name="Submissions S."/>
        </authorList>
    </citation>
    <scope>NUCLEOTIDE SEQUENCE [LARGE SCALE GENOMIC DNA]</scope>
    <source>
        <strain evidence="5">DSM 27981</strain>
    </source>
</reference>
<dbReference type="PANTHER" id="PTHR34700">
    <property type="entry name" value="POTASSIUM BINDING PROTEIN KBP"/>
    <property type="match status" value="1"/>
</dbReference>
<protein>
    <submittedName>
        <fullName evidence="4">LysM domain-containing protein</fullName>
    </submittedName>
</protein>
<dbReference type="Proteomes" id="UP000199119">
    <property type="component" value="Unassembled WGS sequence"/>
</dbReference>
<dbReference type="PANTHER" id="PTHR34700:SF4">
    <property type="entry name" value="PHAGE-LIKE ELEMENT PBSX PROTEIN XKDP"/>
    <property type="match status" value="1"/>
</dbReference>
<evidence type="ECO:0000259" key="3">
    <source>
        <dbReference type="PROSITE" id="PS51782"/>
    </source>
</evidence>
<evidence type="ECO:0000313" key="5">
    <source>
        <dbReference type="Proteomes" id="UP000199119"/>
    </source>
</evidence>
<feature type="chain" id="PRO_5011641177" evidence="2">
    <location>
        <begin position="30"/>
        <end position="405"/>
    </location>
</feature>
<dbReference type="InterPro" id="IPR018392">
    <property type="entry name" value="LysM"/>
</dbReference>
<dbReference type="InterPro" id="IPR036779">
    <property type="entry name" value="LysM_dom_sf"/>
</dbReference>
<dbReference type="InterPro" id="IPR052196">
    <property type="entry name" value="Bact_Kbp"/>
</dbReference>
<name>A0A1I2FEF0_9BURK</name>
<evidence type="ECO:0000313" key="4">
    <source>
        <dbReference type="EMBL" id="SFF03117.1"/>
    </source>
</evidence>
<sequence length="405" mass="43925">MRASIRARRNVLGTLAFLSGCLAVLPAAAQTAAGRYPVTGAQRATAQQVASRGIPLSELSPTAPDTYVVKRGDTLWGISGMYLLRPWRWPELWGMNLQAIPNPHLIYPGQTLYLEKVDGYARLRTSRSGDPTDTVRLSPRTRSESLASSALPTLPPHLIEPFLVEPLVVDELTFSQAPRIVATTQARVLMASGDRAYAMGPEGSPLTITPQSPREYRVFRSATPMKDPVTGEILGYEAQYVGLAELVRSQSVESSPDGKGGTTEEIVPATVDLRSAKEEIRAGDRLLPAPERVLTSYTPREPQMPVDARVVSLYGSSALAFAAQNQVIAINKGTRDGMEAGYVLTVLTQGARITDKTGGERISLQLPSEANGTAMVFRTFDRVSYALLLRVQQGVRVGDRLVNPQ</sequence>
<gene>
    <name evidence="4" type="ORF">SAMN04489711_11089</name>
</gene>
<feature type="domain" description="LysM" evidence="3">
    <location>
        <begin position="65"/>
        <end position="114"/>
    </location>
</feature>
<keyword evidence="5" id="KW-1185">Reference proteome</keyword>
<dbReference type="AlphaFoldDB" id="A0A1I2FEF0"/>
<accession>A0A1I2FEF0</accession>
<dbReference type="Pfam" id="PF01476">
    <property type="entry name" value="LysM"/>
    <property type="match status" value="1"/>
</dbReference>
<feature type="region of interest" description="Disordered" evidence="1">
    <location>
        <begin position="124"/>
        <end position="149"/>
    </location>
</feature>
<dbReference type="RefSeq" id="WP_245785245.1">
    <property type="nucleotide sequence ID" value="NZ_FONX01000010.1"/>
</dbReference>
<feature type="signal peptide" evidence="2">
    <location>
        <begin position="1"/>
        <end position="29"/>
    </location>
</feature>
<proteinExistence type="predicted"/>
<dbReference type="PROSITE" id="PS51257">
    <property type="entry name" value="PROKAR_LIPOPROTEIN"/>
    <property type="match status" value="1"/>
</dbReference>
<evidence type="ECO:0000256" key="1">
    <source>
        <dbReference type="SAM" id="MobiDB-lite"/>
    </source>
</evidence>
<dbReference type="PROSITE" id="PS51782">
    <property type="entry name" value="LYSM"/>
    <property type="match status" value="1"/>
</dbReference>
<dbReference type="STRING" id="1177982.SAMN04489711_11089"/>
<dbReference type="SMART" id="SM00257">
    <property type="entry name" value="LysM"/>
    <property type="match status" value="1"/>
</dbReference>
<organism evidence="4 5">
    <name type="scientific">Paracidovorax wautersii</name>
    <dbReference type="NCBI Taxonomy" id="1177982"/>
    <lineage>
        <taxon>Bacteria</taxon>
        <taxon>Pseudomonadati</taxon>
        <taxon>Pseudomonadota</taxon>
        <taxon>Betaproteobacteria</taxon>
        <taxon>Burkholderiales</taxon>
        <taxon>Comamonadaceae</taxon>
        <taxon>Paracidovorax</taxon>
    </lineage>
</organism>
<evidence type="ECO:0000256" key="2">
    <source>
        <dbReference type="SAM" id="SignalP"/>
    </source>
</evidence>
<dbReference type="SUPFAM" id="SSF54106">
    <property type="entry name" value="LysM domain"/>
    <property type="match status" value="1"/>
</dbReference>
<keyword evidence="2" id="KW-0732">Signal</keyword>
<dbReference type="CDD" id="cd00118">
    <property type="entry name" value="LysM"/>
    <property type="match status" value="1"/>
</dbReference>
<dbReference type="Gene3D" id="3.10.350.10">
    <property type="entry name" value="LysM domain"/>
    <property type="match status" value="1"/>
</dbReference>
<dbReference type="EMBL" id="FONX01000010">
    <property type="protein sequence ID" value="SFF03117.1"/>
    <property type="molecule type" value="Genomic_DNA"/>
</dbReference>